<evidence type="ECO:0000313" key="2">
    <source>
        <dbReference type="EMBL" id="KAJ7712453.1"/>
    </source>
</evidence>
<organism evidence="2 3">
    <name type="scientific">Mycena metata</name>
    <dbReference type="NCBI Taxonomy" id="1033252"/>
    <lineage>
        <taxon>Eukaryota</taxon>
        <taxon>Fungi</taxon>
        <taxon>Dikarya</taxon>
        <taxon>Basidiomycota</taxon>
        <taxon>Agaricomycotina</taxon>
        <taxon>Agaricomycetes</taxon>
        <taxon>Agaricomycetidae</taxon>
        <taxon>Agaricales</taxon>
        <taxon>Marasmiineae</taxon>
        <taxon>Mycenaceae</taxon>
        <taxon>Mycena</taxon>
    </lineage>
</organism>
<dbReference type="Proteomes" id="UP001215598">
    <property type="component" value="Unassembled WGS sequence"/>
</dbReference>
<name>A0AAD7MDQ4_9AGAR</name>
<proteinExistence type="predicted"/>
<comment type="caution">
    <text evidence="2">The sequence shown here is derived from an EMBL/GenBank/DDBJ whole genome shotgun (WGS) entry which is preliminary data.</text>
</comment>
<feature type="region of interest" description="Disordered" evidence="1">
    <location>
        <begin position="288"/>
        <end position="316"/>
    </location>
</feature>
<dbReference type="EMBL" id="JARKIB010000366">
    <property type="protein sequence ID" value="KAJ7712453.1"/>
    <property type="molecule type" value="Genomic_DNA"/>
</dbReference>
<evidence type="ECO:0000256" key="1">
    <source>
        <dbReference type="SAM" id="MobiDB-lite"/>
    </source>
</evidence>
<gene>
    <name evidence="2" type="ORF">B0H16DRAFT_1624991</name>
</gene>
<dbReference type="AlphaFoldDB" id="A0AAD7MDQ4"/>
<keyword evidence="3" id="KW-1185">Reference proteome</keyword>
<evidence type="ECO:0000313" key="3">
    <source>
        <dbReference type="Proteomes" id="UP001215598"/>
    </source>
</evidence>
<protein>
    <submittedName>
        <fullName evidence="2">Uncharacterized protein</fullName>
    </submittedName>
</protein>
<accession>A0AAD7MDQ4</accession>
<sequence>MPSSLDHTVRGKFRYLLDASYRYFPFAELPVELVLRILTYATACSQGTYRSLLLTNKSIADLIRSEEMLSGVSVTLVSEEQFNAFESYLQGRPEVIPQIRALWTICPGSIRKIQRVCASIINTCTSIRSLACHPNILLESICREPSFKHTQCVELTLIEFRVTWSTLMNSSRNGSTFFHQIQRLHFIGALDHSLWVTWAVIPKLNNLTRVSIAMGSHKDITRPLFAEMLKSPKLKQVVITTRLHGEEQQNLSDTVQEFDHRFSVIHRRRRWKECNLWHEGLQDPERFWSQAKAEKDLPPPPRPDSKAEKEHPTVNA</sequence>
<reference evidence="2" key="1">
    <citation type="submission" date="2023-03" db="EMBL/GenBank/DDBJ databases">
        <title>Massive genome expansion in bonnet fungi (Mycena s.s.) driven by repeated elements and novel gene families across ecological guilds.</title>
        <authorList>
            <consortium name="Lawrence Berkeley National Laboratory"/>
            <person name="Harder C.B."/>
            <person name="Miyauchi S."/>
            <person name="Viragh M."/>
            <person name="Kuo A."/>
            <person name="Thoen E."/>
            <person name="Andreopoulos B."/>
            <person name="Lu D."/>
            <person name="Skrede I."/>
            <person name="Drula E."/>
            <person name="Henrissat B."/>
            <person name="Morin E."/>
            <person name="Kohler A."/>
            <person name="Barry K."/>
            <person name="LaButti K."/>
            <person name="Morin E."/>
            <person name="Salamov A."/>
            <person name="Lipzen A."/>
            <person name="Mereny Z."/>
            <person name="Hegedus B."/>
            <person name="Baldrian P."/>
            <person name="Stursova M."/>
            <person name="Weitz H."/>
            <person name="Taylor A."/>
            <person name="Grigoriev I.V."/>
            <person name="Nagy L.G."/>
            <person name="Martin F."/>
            <person name="Kauserud H."/>
        </authorList>
    </citation>
    <scope>NUCLEOTIDE SEQUENCE</scope>
    <source>
        <strain evidence="2">CBHHK182m</strain>
    </source>
</reference>